<dbReference type="Proteomes" id="UP000004994">
    <property type="component" value="Chromosome 2"/>
</dbReference>
<dbReference type="Gramene" id="Solyc02g064980.1.1">
    <property type="protein sequence ID" value="Solyc02g064980.1.1.1"/>
    <property type="gene ID" value="Solyc02g064980.1"/>
</dbReference>
<evidence type="ECO:0000256" key="1">
    <source>
        <dbReference type="ARBA" id="ARBA00022679"/>
    </source>
</evidence>
<protein>
    <recommendedName>
        <fullName evidence="7">Protein kinase domain-containing protein</fullName>
    </recommendedName>
</protein>
<name>A0A3Q7EZI7_SOLLC</name>
<feature type="binding site" evidence="5">
    <location>
        <position position="36"/>
    </location>
    <ligand>
        <name>ATP</name>
        <dbReference type="ChEBI" id="CHEBI:30616"/>
    </ligand>
</feature>
<keyword evidence="6" id="KW-0723">Serine/threonine-protein kinase</keyword>
<dbReference type="GO" id="GO:0004674">
    <property type="term" value="F:protein serine/threonine kinase activity"/>
    <property type="evidence" value="ECO:0007669"/>
    <property type="project" value="UniProtKB-KW"/>
</dbReference>
<dbReference type="KEGG" id="sly:101266899"/>
<evidence type="ECO:0000256" key="3">
    <source>
        <dbReference type="ARBA" id="ARBA00022777"/>
    </source>
</evidence>
<dbReference type="InterPro" id="IPR000719">
    <property type="entry name" value="Prot_kinase_dom"/>
</dbReference>
<dbReference type="InterPro" id="IPR017441">
    <property type="entry name" value="Protein_kinase_ATP_BS"/>
</dbReference>
<dbReference type="InterPro" id="IPR052751">
    <property type="entry name" value="Plant_MAPKKK"/>
</dbReference>
<keyword evidence="2 5" id="KW-0547">Nucleotide-binding</keyword>
<dbReference type="InterPro" id="IPR011009">
    <property type="entry name" value="Kinase-like_dom_sf"/>
</dbReference>
<dbReference type="InParanoid" id="A0A3Q7EZI7"/>
<dbReference type="CDD" id="cd06606">
    <property type="entry name" value="STKc_MAPKKK"/>
    <property type="match status" value="1"/>
</dbReference>
<accession>A0A3Q7EZI7</accession>
<evidence type="ECO:0000256" key="4">
    <source>
        <dbReference type="ARBA" id="ARBA00022840"/>
    </source>
</evidence>
<dbReference type="RefSeq" id="XP_004233440.1">
    <property type="nucleotide sequence ID" value="XM_004233392.5"/>
</dbReference>
<dbReference type="OrthoDB" id="8693905at2759"/>
<proteinExistence type="inferred from homology"/>
<dbReference type="InterPro" id="IPR008271">
    <property type="entry name" value="Ser/Thr_kinase_AS"/>
</dbReference>
<gene>
    <name evidence="8" type="primary">LOC101266899</name>
</gene>
<dbReference type="PROSITE" id="PS00107">
    <property type="entry name" value="PROTEIN_KINASE_ATP"/>
    <property type="match status" value="1"/>
</dbReference>
<dbReference type="SMR" id="A0A3Q7EZI7"/>
<keyword evidence="3" id="KW-0418">Kinase</keyword>
<evidence type="ECO:0000256" key="5">
    <source>
        <dbReference type="PROSITE-ProRule" id="PRU10141"/>
    </source>
</evidence>
<evidence type="ECO:0000256" key="6">
    <source>
        <dbReference type="RuleBase" id="RU000304"/>
    </source>
</evidence>
<dbReference type="PROSITE" id="PS00108">
    <property type="entry name" value="PROTEIN_KINASE_ST"/>
    <property type="match status" value="1"/>
</dbReference>
<dbReference type="Pfam" id="PF00069">
    <property type="entry name" value="Pkinase"/>
    <property type="match status" value="1"/>
</dbReference>
<keyword evidence="1" id="KW-0808">Transferase</keyword>
<dbReference type="GeneID" id="101266899"/>
<sequence length="359" mass="39919">MDWVRGEAIGHGSFGKVNLARPRKQSTQFLPLMVVKSSGVSHSVSLVNEKKILDELNGCSEIIRCFGESYSFEKGENLYNLLLEYASGGSLAEKLKKSENYKLSEFEVCGYTKGILKGLQYVHEIGYVHCDIKLQNILLGEDGKVKIADFGLAKRVGIKKDDDLRCELRGTPLYMSPEMITGGEQGTPSDIWALGCVVAEMVAGVPAYKFSGVTELLMAIGVKNQLPEIPQELSEEGKDFLNKCFIQDPSKRWTAEMLLKHPFVSDHDAVTLLNEEIKNGVPSISPKCPFDFPDWVSDECVQSSVTCSITFLPSPENQENLNMSCGYWSTSPAERLRGLMSEFGPESEWCSDDDWVTVR</sequence>
<dbReference type="FunCoup" id="A0A3Q7EZI7">
    <property type="interactions" value="430"/>
</dbReference>
<reference evidence="8" key="1">
    <citation type="journal article" date="2012" name="Nature">
        <title>The tomato genome sequence provides insights into fleshy fruit evolution.</title>
        <authorList>
            <consortium name="Tomato Genome Consortium"/>
        </authorList>
    </citation>
    <scope>NUCLEOTIDE SEQUENCE [LARGE SCALE GENOMIC DNA]</scope>
    <source>
        <strain evidence="8">cv. Heinz 1706</strain>
    </source>
</reference>
<dbReference type="SUPFAM" id="SSF56112">
    <property type="entry name" value="Protein kinase-like (PK-like)"/>
    <property type="match status" value="1"/>
</dbReference>
<dbReference type="PaxDb" id="4081-Solyc02g064980.1.1"/>
<dbReference type="GO" id="GO:0004672">
    <property type="term" value="F:protein kinase activity"/>
    <property type="evidence" value="ECO:0000318"/>
    <property type="project" value="GO_Central"/>
</dbReference>
<dbReference type="PROSITE" id="PS50011">
    <property type="entry name" value="PROTEIN_KINASE_DOM"/>
    <property type="match status" value="1"/>
</dbReference>
<reference evidence="8" key="2">
    <citation type="submission" date="2019-01" db="UniProtKB">
        <authorList>
            <consortium name="EnsemblPlants"/>
        </authorList>
    </citation>
    <scope>IDENTIFICATION</scope>
    <source>
        <strain evidence="8">cv. Heinz 1706</strain>
    </source>
</reference>
<evidence type="ECO:0000256" key="2">
    <source>
        <dbReference type="ARBA" id="ARBA00022741"/>
    </source>
</evidence>
<evidence type="ECO:0000313" key="9">
    <source>
        <dbReference type="Proteomes" id="UP000004994"/>
    </source>
</evidence>
<dbReference type="GO" id="GO:0005524">
    <property type="term" value="F:ATP binding"/>
    <property type="evidence" value="ECO:0007669"/>
    <property type="project" value="UniProtKB-UniRule"/>
</dbReference>
<keyword evidence="9" id="KW-1185">Reference proteome</keyword>
<dbReference type="PANTHER" id="PTHR48011">
    <property type="entry name" value="CCR4-NOT TRANSCRIPTIONAL COMPLEX SUBUNIT CAF120-RELATED"/>
    <property type="match status" value="1"/>
</dbReference>
<dbReference type="AlphaFoldDB" id="A0A3Q7EZI7"/>
<dbReference type="OMA" id="HPFVADH"/>
<dbReference type="PANTHER" id="PTHR48011:SF18">
    <property type="entry name" value="MITOGEN-ACTIVATED PROTEIN KINASE KINASE KINASE 19-RELATED"/>
    <property type="match status" value="1"/>
</dbReference>
<dbReference type="Gene3D" id="1.10.510.10">
    <property type="entry name" value="Transferase(Phosphotransferase) domain 1"/>
    <property type="match status" value="1"/>
</dbReference>
<dbReference type="GO" id="GO:0007165">
    <property type="term" value="P:signal transduction"/>
    <property type="evidence" value="ECO:0000318"/>
    <property type="project" value="GO_Central"/>
</dbReference>
<feature type="domain" description="Protein kinase" evidence="7">
    <location>
        <begin position="3"/>
        <end position="264"/>
    </location>
</feature>
<dbReference type="STRING" id="4081.A0A3Q7EZI7"/>
<keyword evidence="4 5" id="KW-0067">ATP-binding</keyword>
<evidence type="ECO:0000313" key="8">
    <source>
        <dbReference type="EnsemblPlants" id="Solyc02g064980.1.1.1"/>
    </source>
</evidence>
<organism evidence="8">
    <name type="scientific">Solanum lycopersicum</name>
    <name type="common">Tomato</name>
    <name type="synonym">Lycopersicon esculentum</name>
    <dbReference type="NCBI Taxonomy" id="4081"/>
    <lineage>
        <taxon>Eukaryota</taxon>
        <taxon>Viridiplantae</taxon>
        <taxon>Streptophyta</taxon>
        <taxon>Embryophyta</taxon>
        <taxon>Tracheophyta</taxon>
        <taxon>Spermatophyta</taxon>
        <taxon>Magnoliopsida</taxon>
        <taxon>eudicotyledons</taxon>
        <taxon>Gunneridae</taxon>
        <taxon>Pentapetalae</taxon>
        <taxon>asterids</taxon>
        <taxon>lamiids</taxon>
        <taxon>Solanales</taxon>
        <taxon>Solanaceae</taxon>
        <taxon>Solanoideae</taxon>
        <taxon>Solaneae</taxon>
        <taxon>Solanum</taxon>
        <taxon>Solanum subgen. Lycopersicon</taxon>
    </lineage>
</organism>
<dbReference type="SMART" id="SM00220">
    <property type="entry name" value="S_TKc"/>
    <property type="match status" value="1"/>
</dbReference>
<comment type="similarity">
    <text evidence="6">Belongs to the protein kinase superfamily.</text>
</comment>
<dbReference type="EnsemblPlants" id="Solyc02g064980.1.1">
    <property type="protein sequence ID" value="Solyc02g064980.1.1.1"/>
    <property type="gene ID" value="Solyc02g064980.1"/>
</dbReference>
<evidence type="ECO:0000259" key="7">
    <source>
        <dbReference type="PROSITE" id="PS50011"/>
    </source>
</evidence>